<evidence type="ECO:0000313" key="3">
    <source>
        <dbReference type="Proteomes" id="UP000070544"/>
    </source>
</evidence>
<feature type="transmembrane region" description="Helical" evidence="1">
    <location>
        <begin position="75"/>
        <end position="95"/>
    </location>
</feature>
<keyword evidence="1" id="KW-0472">Membrane</keyword>
<keyword evidence="3" id="KW-1185">Reference proteome</keyword>
<dbReference type="EMBL" id="KQ965844">
    <property type="protein sequence ID" value="KXS09935.1"/>
    <property type="molecule type" value="Genomic_DNA"/>
</dbReference>
<gene>
    <name evidence="2" type="ORF">M427DRAFT_63290</name>
</gene>
<sequence length="116" mass="13282">MALTLLESLLDYILMAPSNPVVGYLFPSSDGRGRNTFLEWIAMAKWAVSIAITLFAIISLTRFATQSYWKYLRRVMKWIFVIVAFLVLAIVFARWTGLGPFGEARDFTQEELQLLL</sequence>
<evidence type="ECO:0000256" key="1">
    <source>
        <dbReference type="SAM" id="Phobius"/>
    </source>
</evidence>
<keyword evidence="1" id="KW-1133">Transmembrane helix</keyword>
<evidence type="ECO:0000313" key="2">
    <source>
        <dbReference type="EMBL" id="KXS09935.1"/>
    </source>
</evidence>
<accession>A0A139A068</accession>
<dbReference type="Proteomes" id="UP000070544">
    <property type="component" value="Unassembled WGS sequence"/>
</dbReference>
<dbReference type="AlphaFoldDB" id="A0A139A068"/>
<proteinExistence type="predicted"/>
<keyword evidence="1" id="KW-0812">Transmembrane</keyword>
<organism evidence="2 3">
    <name type="scientific">Gonapodya prolifera (strain JEL478)</name>
    <name type="common">Monoblepharis prolifera</name>
    <dbReference type="NCBI Taxonomy" id="1344416"/>
    <lineage>
        <taxon>Eukaryota</taxon>
        <taxon>Fungi</taxon>
        <taxon>Fungi incertae sedis</taxon>
        <taxon>Chytridiomycota</taxon>
        <taxon>Chytridiomycota incertae sedis</taxon>
        <taxon>Monoblepharidomycetes</taxon>
        <taxon>Monoblepharidales</taxon>
        <taxon>Gonapodyaceae</taxon>
        <taxon>Gonapodya</taxon>
    </lineage>
</organism>
<protein>
    <submittedName>
        <fullName evidence="2">Uncharacterized protein</fullName>
    </submittedName>
</protein>
<reference evidence="2 3" key="1">
    <citation type="journal article" date="2015" name="Genome Biol. Evol.">
        <title>Phylogenomic analyses indicate that early fungi evolved digesting cell walls of algal ancestors of land plants.</title>
        <authorList>
            <person name="Chang Y."/>
            <person name="Wang S."/>
            <person name="Sekimoto S."/>
            <person name="Aerts A.L."/>
            <person name="Choi C."/>
            <person name="Clum A."/>
            <person name="LaButti K.M."/>
            <person name="Lindquist E.A."/>
            <person name="Yee Ngan C."/>
            <person name="Ohm R.A."/>
            <person name="Salamov A.A."/>
            <person name="Grigoriev I.V."/>
            <person name="Spatafora J.W."/>
            <person name="Berbee M.L."/>
        </authorList>
    </citation>
    <scope>NUCLEOTIDE SEQUENCE [LARGE SCALE GENOMIC DNA]</scope>
    <source>
        <strain evidence="2 3">JEL478</strain>
    </source>
</reference>
<name>A0A139A068_GONPJ</name>
<feature type="transmembrane region" description="Helical" evidence="1">
    <location>
        <begin position="40"/>
        <end position="63"/>
    </location>
</feature>